<proteinExistence type="predicted"/>
<comment type="caution">
    <text evidence="1">The sequence shown here is derived from an EMBL/GenBank/DDBJ whole genome shotgun (WGS) entry which is preliminary data.</text>
</comment>
<dbReference type="AlphaFoldDB" id="A0A832YZD9"/>
<dbReference type="EMBL" id="DQTV01000015">
    <property type="protein sequence ID" value="HIP56581.1"/>
    <property type="molecule type" value="Genomic_DNA"/>
</dbReference>
<evidence type="ECO:0000313" key="2">
    <source>
        <dbReference type="Proteomes" id="UP000605805"/>
    </source>
</evidence>
<accession>A0A832YZD9</accession>
<name>A0A832YZD9_9CREN</name>
<sequence>MTTCEKYVIVVGDKEIEIDESVVKILNHYARTEMSLEQLAEHLGLDSWMEAYEFVKKVPAWILWVPPTLWKREMEKCKQADEIKIIKI</sequence>
<protein>
    <submittedName>
        <fullName evidence="1">Uncharacterized protein</fullName>
    </submittedName>
</protein>
<reference evidence="1" key="1">
    <citation type="journal article" date="2020" name="ISME J.">
        <title>Gammaproteobacteria mediating utilization of methyl-, sulfur- and petroleum organic compounds in deep ocean hydrothermal plumes.</title>
        <authorList>
            <person name="Zhou Z."/>
            <person name="Liu Y."/>
            <person name="Pan J."/>
            <person name="Cron B.R."/>
            <person name="Toner B.M."/>
            <person name="Anantharaman K."/>
            <person name="Breier J.A."/>
            <person name="Dick G.J."/>
            <person name="Li M."/>
        </authorList>
    </citation>
    <scope>NUCLEOTIDE SEQUENCE</scope>
    <source>
        <strain evidence="1">SZUA-1435</strain>
    </source>
</reference>
<evidence type="ECO:0000313" key="1">
    <source>
        <dbReference type="EMBL" id="HIP56581.1"/>
    </source>
</evidence>
<gene>
    <name evidence="1" type="ORF">EYH02_00710</name>
</gene>
<organism evidence="1 2">
    <name type="scientific">Ignisphaera aggregans</name>
    <dbReference type="NCBI Taxonomy" id="334771"/>
    <lineage>
        <taxon>Archaea</taxon>
        <taxon>Thermoproteota</taxon>
        <taxon>Thermoprotei</taxon>
        <taxon>Desulfurococcales</taxon>
        <taxon>Desulfurococcaceae</taxon>
        <taxon>Ignisphaera</taxon>
    </lineage>
</organism>
<dbReference type="Proteomes" id="UP000605805">
    <property type="component" value="Unassembled WGS sequence"/>
</dbReference>